<evidence type="ECO:0000259" key="3">
    <source>
        <dbReference type="Pfam" id="PF14361"/>
    </source>
</evidence>
<evidence type="ECO:0000313" key="6">
    <source>
        <dbReference type="Proteomes" id="UP000550729"/>
    </source>
</evidence>
<dbReference type="Pfam" id="PF14361">
    <property type="entry name" value="RsbRD_N"/>
    <property type="match status" value="1"/>
</dbReference>
<dbReference type="InterPro" id="IPR051448">
    <property type="entry name" value="CdaR-like_regulators"/>
</dbReference>
<evidence type="ECO:0000256" key="1">
    <source>
        <dbReference type="ARBA" id="ARBA00006754"/>
    </source>
</evidence>
<dbReference type="InterPro" id="IPR025736">
    <property type="entry name" value="PucR_C-HTH_dom"/>
</dbReference>
<feature type="domain" description="RsbT co-antagonist protein RsbRD N-terminal" evidence="3">
    <location>
        <begin position="23"/>
        <end position="167"/>
    </location>
</feature>
<feature type="domain" description="PucR C-terminal helix-turn-helix" evidence="2">
    <location>
        <begin position="351"/>
        <end position="406"/>
    </location>
</feature>
<dbReference type="AlphaFoldDB" id="A0A848L4A6"/>
<keyword evidence="6" id="KW-1185">Reference proteome</keyword>
<dbReference type="PANTHER" id="PTHR33744">
    <property type="entry name" value="CARBOHYDRATE DIACID REGULATOR"/>
    <property type="match status" value="1"/>
</dbReference>
<protein>
    <recommendedName>
        <fullName evidence="7">DNA-binding PucR family transcriptional regulator</fullName>
    </recommendedName>
</protein>
<dbReference type="PANTHER" id="PTHR33744:SF1">
    <property type="entry name" value="DNA-BINDING TRANSCRIPTIONAL ACTIVATOR ADER"/>
    <property type="match status" value="1"/>
</dbReference>
<dbReference type="Gene3D" id="1.10.10.2840">
    <property type="entry name" value="PucR C-terminal helix-turn-helix domain"/>
    <property type="match status" value="1"/>
</dbReference>
<name>A0A848L4A6_9ACTN</name>
<evidence type="ECO:0000313" key="5">
    <source>
        <dbReference type="EMBL" id="NMO03423.1"/>
    </source>
</evidence>
<comment type="caution">
    <text evidence="5">The sequence shown here is derived from an EMBL/GenBank/DDBJ whole genome shotgun (WGS) entry which is preliminary data.</text>
</comment>
<evidence type="ECO:0000259" key="2">
    <source>
        <dbReference type="Pfam" id="PF13556"/>
    </source>
</evidence>
<sequence length="417" mass="45142">MEQSDAVRAVLAAAAGALVEPIDRIVIEMTELLLDEIPALPGDAEMVASLRSSVRSNVHTGTILLRGDIGLADVVIPDGAREYARALAQRGASVTALTRAYRLGQQMFIDRTIDALARQTTRPALLTAATHLLIELNFGYIDRISESVIDVYQAEREVWLSHRRTERAAVLERLLGAHAPDLAMAEATIGYRLRRRHLGLVAWTDETRAESSRLAELEAVVATLADTANAIDEPLVWLRDTSTLWAWLPVPSDTTIAFGRFDDALAELAEGIHVALGVPASGPAGFRDSHRDAVRAARVASTGEPKPRLTSYADTGVRTAALLAADLDEARRLVVSTLGDLAVDDPATAVLRDTLAVYYEENGSHLAAAARLHVHKNTVKYRITKAAELRGRPADVDRLDAQLALIATRFLGSAVLR</sequence>
<proteinExistence type="inferred from homology"/>
<dbReference type="EMBL" id="JABBNB010000023">
    <property type="protein sequence ID" value="NMO03423.1"/>
    <property type="molecule type" value="Genomic_DNA"/>
</dbReference>
<evidence type="ECO:0008006" key="7">
    <source>
        <dbReference type="Google" id="ProtNLM"/>
    </source>
</evidence>
<organism evidence="5 6">
    <name type="scientific">Gordonia asplenii</name>
    <dbReference type="NCBI Taxonomy" id="2725283"/>
    <lineage>
        <taxon>Bacteria</taxon>
        <taxon>Bacillati</taxon>
        <taxon>Actinomycetota</taxon>
        <taxon>Actinomycetes</taxon>
        <taxon>Mycobacteriales</taxon>
        <taxon>Gordoniaceae</taxon>
        <taxon>Gordonia</taxon>
    </lineage>
</organism>
<dbReference type="RefSeq" id="WP_170195932.1">
    <property type="nucleotide sequence ID" value="NZ_JABBNB010000023.1"/>
</dbReference>
<feature type="domain" description="CdaR GGDEF-like" evidence="4">
    <location>
        <begin position="180"/>
        <end position="299"/>
    </location>
</feature>
<dbReference type="InterPro" id="IPR025751">
    <property type="entry name" value="RsbRD_N_dom"/>
</dbReference>
<dbReference type="InterPro" id="IPR042070">
    <property type="entry name" value="PucR_C-HTH_sf"/>
</dbReference>
<evidence type="ECO:0000259" key="4">
    <source>
        <dbReference type="Pfam" id="PF17853"/>
    </source>
</evidence>
<dbReference type="Pfam" id="PF13556">
    <property type="entry name" value="HTH_30"/>
    <property type="match status" value="1"/>
</dbReference>
<reference evidence="5 6" key="1">
    <citation type="submission" date="2020-04" db="EMBL/GenBank/DDBJ databases">
        <title>Gordonia sp. nov. TBRC 11910.</title>
        <authorList>
            <person name="Suriyachadkun C."/>
        </authorList>
    </citation>
    <scope>NUCLEOTIDE SEQUENCE [LARGE SCALE GENOMIC DNA]</scope>
    <source>
        <strain evidence="5 6">TBRC 11910</strain>
    </source>
</reference>
<dbReference type="Pfam" id="PF17853">
    <property type="entry name" value="GGDEF_2"/>
    <property type="match status" value="1"/>
</dbReference>
<accession>A0A848L4A6</accession>
<dbReference type="Proteomes" id="UP000550729">
    <property type="component" value="Unassembled WGS sequence"/>
</dbReference>
<dbReference type="InterPro" id="IPR041522">
    <property type="entry name" value="CdaR_GGDEF"/>
</dbReference>
<gene>
    <name evidence="5" type="ORF">HH308_19595</name>
</gene>
<comment type="similarity">
    <text evidence="1">Belongs to the CdaR family.</text>
</comment>